<evidence type="ECO:0000313" key="2">
    <source>
        <dbReference type="Proteomes" id="UP001159363"/>
    </source>
</evidence>
<sequence>MSKRLPFQDLPVPRSRRKGEYLHSDIEVQTPTLEETHLPKYLRDEAICTAKYQINRSPSSAIQGRLPAEIYIGNNDYLRLKIFVCVCG</sequence>
<dbReference type="EMBL" id="JARBHB010000002">
    <property type="protein sequence ID" value="KAJ8894445.1"/>
    <property type="molecule type" value="Genomic_DNA"/>
</dbReference>
<accession>A0ABQ9IDZ7</accession>
<reference evidence="1 2" key="1">
    <citation type="submission" date="2023-02" db="EMBL/GenBank/DDBJ databases">
        <title>LHISI_Scaffold_Assembly.</title>
        <authorList>
            <person name="Stuart O.P."/>
            <person name="Cleave R."/>
            <person name="Magrath M.J.L."/>
            <person name="Mikheyev A.S."/>
        </authorList>
    </citation>
    <scope>NUCLEOTIDE SEQUENCE [LARGE SCALE GENOMIC DNA]</scope>
    <source>
        <strain evidence="1">Daus_M_001</strain>
        <tissue evidence="1">Leg muscle</tissue>
    </source>
</reference>
<dbReference type="Proteomes" id="UP001159363">
    <property type="component" value="Chromosome 2"/>
</dbReference>
<evidence type="ECO:0000313" key="1">
    <source>
        <dbReference type="EMBL" id="KAJ8894445.1"/>
    </source>
</evidence>
<protein>
    <submittedName>
        <fullName evidence="1">Uncharacterized protein</fullName>
    </submittedName>
</protein>
<proteinExistence type="predicted"/>
<organism evidence="1 2">
    <name type="scientific">Dryococelus australis</name>
    <dbReference type="NCBI Taxonomy" id="614101"/>
    <lineage>
        <taxon>Eukaryota</taxon>
        <taxon>Metazoa</taxon>
        <taxon>Ecdysozoa</taxon>
        <taxon>Arthropoda</taxon>
        <taxon>Hexapoda</taxon>
        <taxon>Insecta</taxon>
        <taxon>Pterygota</taxon>
        <taxon>Neoptera</taxon>
        <taxon>Polyneoptera</taxon>
        <taxon>Phasmatodea</taxon>
        <taxon>Verophasmatodea</taxon>
        <taxon>Anareolatae</taxon>
        <taxon>Phasmatidae</taxon>
        <taxon>Eurycanthinae</taxon>
        <taxon>Dryococelus</taxon>
    </lineage>
</organism>
<keyword evidence="2" id="KW-1185">Reference proteome</keyword>
<gene>
    <name evidence="1" type="ORF">PR048_007099</name>
</gene>
<comment type="caution">
    <text evidence="1">The sequence shown here is derived from an EMBL/GenBank/DDBJ whole genome shotgun (WGS) entry which is preliminary data.</text>
</comment>
<name>A0ABQ9IDZ7_9NEOP</name>